<keyword evidence="8" id="KW-1185">Reference proteome</keyword>
<evidence type="ECO:0000256" key="1">
    <source>
        <dbReference type="ARBA" id="ARBA00010815"/>
    </source>
</evidence>
<dbReference type="PANTHER" id="PTHR43667">
    <property type="entry name" value="CYCLOPROPANE-FATTY-ACYL-PHOSPHOLIPID SYNTHASE"/>
    <property type="match status" value="1"/>
</dbReference>
<dbReference type="CDD" id="cd02440">
    <property type="entry name" value="AdoMet_MTases"/>
    <property type="match status" value="1"/>
</dbReference>
<dbReference type="InterPro" id="IPR050723">
    <property type="entry name" value="CFA/CMAS"/>
</dbReference>
<dbReference type="RefSeq" id="WP_135762646.1">
    <property type="nucleotide sequence ID" value="NZ_RQHV01000002.1"/>
</dbReference>
<evidence type="ECO:0000256" key="5">
    <source>
        <dbReference type="ARBA" id="ARBA00023098"/>
    </source>
</evidence>
<keyword evidence="5" id="KW-0443">Lipid metabolism</keyword>
<evidence type="ECO:0000256" key="4">
    <source>
        <dbReference type="ARBA" id="ARBA00022691"/>
    </source>
</evidence>
<dbReference type="EMBL" id="RQHV01000002">
    <property type="protein sequence ID" value="TGN14700.1"/>
    <property type="molecule type" value="Genomic_DNA"/>
</dbReference>
<dbReference type="GO" id="GO:0032259">
    <property type="term" value="P:methylation"/>
    <property type="evidence" value="ECO:0007669"/>
    <property type="project" value="UniProtKB-KW"/>
</dbReference>
<dbReference type="Gene3D" id="3.40.50.150">
    <property type="entry name" value="Vaccinia Virus protein VP39"/>
    <property type="match status" value="1"/>
</dbReference>
<dbReference type="AlphaFoldDB" id="A0A4R9LVS1"/>
<evidence type="ECO:0000313" key="8">
    <source>
        <dbReference type="Proteomes" id="UP000298264"/>
    </source>
</evidence>
<gene>
    <name evidence="7" type="ORF">EHS11_01555</name>
</gene>
<name>A0A4R9LVS1_9LEPT</name>
<dbReference type="SUPFAM" id="SSF53335">
    <property type="entry name" value="S-adenosyl-L-methionine-dependent methyltransferases"/>
    <property type="match status" value="1"/>
</dbReference>
<dbReference type="OrthoDB" id="9782855at2"/>
<evidence type="ECO:0000256" key="3">
    <source>
        <dbReference type="ARBA" id="ARBA00022679"/>
    </source>
</evidence>
<keyword evidence="3 7" id="KW-0808">Transferase</keyword>
<reference evidence="7" key="1">
    <citation type="journal article" date="2019" name="PLoS Negl. Trop. Dis.">
        <title>Revisiting the worldwide diversity of Leptospira species in the environment.</title>
        <authorList>
            <person name="Vincent A.T."/>
            <person name="Schiettekatte O."/>
            <person name="Bourhy P."/>
            <person name="Veyrier F.J."/>
            <person name="Picardeau M."/>
        </authorList>
    </citation>
    <scope>NUCLEOTIDE SEQUENCE [LARGE SCALE GENOMIC DNA]</scope>
    <source>
        <strain evidence="7">201400974</strain>
    </source>
</reference>
<protein>
    <submittedName>
        <fullName evidence="7">Class I SAM-dependent methyltransferase</fullName>
    </submittedName>
</protein>
<keyword evidence="4" id="KW-0949">S-adenosyl-L-methionine</keyword>
<comment type="caution">
    <text evidence="7">The sequence shown here is derived from an EMBL/GenBank/DDBJ whole genome shotgun (WGS) entry which is preliminary data.</text>
</comment>
<dbReference type="Pfam" id="PF02353">
    <property type="entry name" value="CMAS"/>
    <property type="match status" value="1"/>
</dbReference>
<feature type="active site" evidence="6">
    <location>
        <position position="369"/>
    </location>
</feature>
<dbReference type="GO" id="GO:0008610">
    <property type="term" value="P:lipid biosynthetic process"/>
    <property type="evidence" value="ECO:0007669"/>
    <property type="project" value="InterPro"/>
</dbReference>
<dbReference type="GO" id="GO:0008168">
    <property type="term" value="F:methyltransferase activity"/>
    <property type="evidence" value="ECO:0007669"/>
    <property type="project" value="UniProtKB-KW"/>
</dbReference>
<dbReference type="PANTHER" id="PTHR43667:SF2">
    <property type="entry name" value="FATTY ACID C-METHYL TRANSFERASE"/>
    <property type="match status" value="1"/>
</dbReference>
<dbReference type="Proteomes" id="UP000298264">
    <property type="component" value="Unassembled WGS sequence"/>
</dbReference>
<evidence type="ECO:0000313" key="7">
    <source>
        <dbReference type="EMBL" id="TGN14700.1"/>
    </source>
</evidence>
<dbReference type="InterPro" id="IPR003333">
    <property type="entry name" value="CMAS"/>
</dbReference>
<accession>A0A4R9LVS1</accession>
<proteinExistence type="inferred from homology"/>
<keyword evidence="2 7" id="KW-0489">Methyltransferase</keyword>
<evidence type="ECO:0000256" key="2">
    <source>
        <dbReference type="ARBA" id="ARBA00022603"/>
    </source>
</evidence>
<comment type="similarity">
    <text evidence="1">Belongs to the CFA/CMAS family.</text>
</comment>
<organism evidence="7 8">
    <name type="scientific">Leptospira ilyithenensis</name>
    <dbReference type="NCBI Taxonomy" id="2484901"/>
    <lineage>
        <taxon>Bacteria</taxon>
        <taxon>Pseudomonadati</taxon>
        <taxon>Spirochaetota</taxon>
        <taxon>Spirochaetia</taxon>
        <taxon>Leptospirales</taxon>
        <taxon>Leptospiraceae</taxon>
        <taxon>Leptospira</taxon>
    </lineage>
</organism>
<evidence type="ECO:0000256" key="6">
    <source>
        <dbReference type="PIRSR" id="PIRSR003085-1"/>
    </source>
</evidence>
<dbReference type="PIRSF" id="PIRSF003085">
    <property type="entry name" value="CMAS"/>
    <property type="match status" value="1"/>
</dbReference>
<dbReference type="InterPro" id="IPR029063">
    <property type="entry name" value="SAM-dependent_MTases_sf"/>
</dbReference>
<sequence length="393" mass="45432">MQKGSLRLILPDGTNRLLGDHDSDFSPKFHSGMIHIKDPRFFKRAVLHGDIGFSESYLLDEWTTDCIENVISWFILNVDDSPGLSGAKKKTFHLDLFNLGNKFLHFLHKNTLKGSRKNIVEHYDLGNSFYKLFLDPTMTYSSGYFENLDQSLEEAQIKKVDLLCKKLRLSDKDHLLEIGSGWGFLSVYAAKNYGCKVTTITLSEEQFKFAKEKIQKENLNDLIEIRIQDYRDILGSFSKIVSVEMLEAVGDAYYESFFGKCQELLTKDGILALQVITCPDSRFQSFKNGIDFIQKHIFPGSLLPSIGRMNEAINNTGDLYLFHLEDMGLNYVRTLRLWSKAFEENLREVREQGYSERFIRKWRYYLGYCAAAFQMRNISVIQSVYVRPNNLNV</sequence>